<feature type="binding site" evidence="10">
    <location>
        <begin position="10"/>
        <end position="13"/>
    </location>
    <ligand>
        <name>NADP(+)</name>
        <dbReference type="ChEBI" id="CHEBI:58349"/>
    </ligand>
</feature>
<dbReference type="GO" id="GO:0051287">
    <property type="term" value="F:NAD binding"/>
    <property type="evidence" value="ECO:0007669"/>
    <property type="project" value="UniProtKB-UniRule"/>
</dbReference>
<dbReference type="NCBIfam" id="NF009466">
    <property type="entry name" value="PRK12826.1-2"/>
    <property type="match status" value="1"/>
</dbReference>
<reference evidence="14" key="1">
    <citation type="journal article" date="2022" name="G3 (Bethesda)">
        <title>Unveiling the complete genome sequence of Alicyclobacillus acidoterrestris DSM 3922T, a taint-producing strain.</title>
        <authorList>
            <person name="Leonardo I.C."/>
            <person name="Barreto Crespo M.T."/>
            <person name="Gaspar F.B."/>
        </authorList>
    </citation>
    <scope>NUCLEOTIDE SEQUENCE [LARGE SCALE GENOMIC DNA]</scope>
    <source>
        <strain evidence="14">DSM 3922</strain>
    </source>
</reference>
<evidence type="ECO:0000256" key="8">
    <source>
        <dbReference type="ARBA" id="ARBA00048508"/>
    </source>
</evidence>
<dbReference type="KEGG" id="aaco:K1I37_09485"/>
<dbReference type="PROSITE" id="PS00061">
    <property type="entry name" value="ADH_SHORT"/>
    <property type="match status" value="1"/>
</dbReference>
<dbReference type="RefSeq" id="WP_040440951.1">
    <property type="nucleotide sequence ID" value="NZ_AURB01000068.1"/>
</dbReference>
<evidence type="ECO:0000256" key="10">
    <source>
        <dbReference type="PIRSR" id="PIRSR611284-2"/>
    </source>
</evidence>
<keyword evidence="11" id="KW-0443">Lipid metabolism</keyword>
<dbReference type="EMBL" id="CP080467">
    <property type="protein sequence ID" value="UNO50831.1"/>
    <property type="molecule type" value="Genomic_DNA"/>
</dbReference>
<keyword evidence="4 11" id="KW-0276">Fatty acid metabolism</keyword>
<keyword evidence="11" id="KW-0444">Lipid biosynthesis</keyword>
<dbReference type="PRINTS" id="PR00080">
    <property type="entry name" value="SDRFAMILY"/>
</dbReference>
<organism evidence="13 14">
    <name type="scientific">Alicyclobacillus acidoterrestris (strain ATCC 49025 / DSM 3922 / CIP 106132 / NCIMB 13137 / GD3B)</name>
    <dbReference type="NCBI Taxonomy" id="1356854"/>
    <lineage>
        <taxon>Bacteria</taxon>
        <taxon>Bacillati</taxon>
        <taxon>Bacillota</taxon>
        <taxon>Bacilli</taxon>
        <taxon>Bacillales</taxon>
        <taxon>Alicyclobacillaceae</taxon>
        <taxon>Alicyclobacillus</taxon>
    </lineage>
</organism>
<feature type="active site" description="Proton acceptor" evidence="9">
    <location>
        <position position="153"/>
    </location>
</feature>
<feature type="binding site" evidence="10">
    <location>
        <position position="88"/>
    </location>
    <ligand>
        <name>NADP(+)</name>
        <dbReference type="ChEBI" id="CHEBI:58349"/>
    </ligand>
</feature>
<keyword evidence="6 11" id="KW-0560">Oxidoreductase</keyword>
<dbReference type="Pfam" id="PF13561">
    <property type="entry name" value="adh_short_C2"/>
    <property type="match status" value="1"/>
</dbReference>
<dbReference type="InterPro" id="IPR036291">
    <property type="entry name" value="NAD(P)-bd_dom_sf"/>
</dbReference>
<evidence type="ECO:0000256" key="9">
    <source>
        <dbReference type="PIRSR" id="PIRSR611284-1"/>
    </source>
</evidence>
<sequence>MLSKVSIVTGASRGIGRAIAVAMGTGGGCVVVNYQGRRDAAEETASQIEAAGGQALIEQADVSQADGAKRLVDAAVAAFGRVDVLVNNAGIARDGLLMRMRDEDWDDVLNTNLRGAFYMIRQVARPMMKARSGRIINITSVSGIIGNPGQANYSSAKAGMIGLTKSAAKELASRNITVNAVAPGYIATDMTEQLSEDVTQQMLGAVPLGRAGTPEDVAAVVDFLASDAASYITGQVFNVDGGMVM</sequence>
<dbReference type="InterPro" id="IPR020904">
    <property type="entry name" value="Sc_DH/Rdtase_CS"/>
</dbReference>
<evidence type="ECO:0000256" key="7">
    <source>
        <dbReference type="ARBA" id="ARBA00023160"/>
    </source>
</evidence>
<name>A0A9E6ZPI6_ALIAG</name>
<dbReference type="InterPro" id="IPR057326">
    <property type="entry name" value="KR_dom"/>
</dbReference>
<dbReference type="InterPro" id="IPR050259">
    <property type="entry name" value="SDR"/>
</dbReference>
<evidence type="ECO:0000259" key="12">
    <source>
        <dbReference type="SMART" id="SM00822"/>
    </source>
</evidence>
<keyword evidence="5 10" id="KW-0521">NADP</keyword>
<protein>
    <recommendedName>
        <fullName evidence="3 11">3-oxoacyl-[acyl-carrier-protein] reductase</fullName>
        <ecNumber evidence="3 11">1.1.1.100</ecNumber>
    </recommendedName>
</protein>
<keyword evidence="7 11" id="KW-0275">Fatty acid biosynthesis</keyword>
<evidence type="ECO:0000256" key="6">
    <source>
        <dbReference type="ARBA" id="ARBA00023002"/>
    </source>
</evidence>
<evidence type="ECO:0000256" key="11">
    <source>
        <dbReference type="RuleBase" id="RU366074"/>
    </source>
</evidence>
<dbReference type="EC" id="1.1.1.100" evidence="3 11"/>
<dbReference type="SUPFAM" id="SSF51735">
    <property type="entry name" value="NAD(P)-binding Rossmann-fold domains"/>
    <property type="match status" value="1"/>
</dbReference>
<dbReference type="GO" id="GO:0004316">
    <property type="term" value="F:3-oxoacyl-[acyl-carrier-protein] reductase (NADPH) activity"/>
    <property type="evidence" value="ECO:0007669"/>
    <property type="project" value="UniProtKB-UniRule"/>
</dbReference>
<dbReference type="PANTHER" id="PTHR42879:SF2">
    <property type="entry name" value="3-OXOACYL-[ACYL-CARRIER-PROTEIN] REDUCTASE FABG"/>
    <property type="match status" value="1"/>
</dbReference>
<proteinExistence type="inferred from homology"/>
<dbReference type="GO" id="GO:0006633">
    <property type="term" value="P:fatty acid biosynthetic process"/>
    <property type="evidence" value="ECO:0007669"/>
    <property type="project" value="UniProtKB-KW"/>
</dbReference>
<comment type="catalytic activity">
    <reaction evidence="8 11">
        <text>a (3R)-hydroxyacyl-[ACP] + NADP(+) = a 3-oxoacyl-[ACP] + NADPH + H(+)</text>
        <dbReference type="Rhea" id="RHEA:17397"/>
        <dbReference type="Rhea" id="RHEA-COMP:9916"/>
        <dbReference type="Rhea" id="RHEA-COMP:9945"/>
        <dbReference type="ChEBI" id="CHEBI:15378"/>
        <dbReference type="ChEBI" id="CHEBI:57783"/>
        <dbReference type="ChEBI" id="CHEBI:58349"/>
        <dbReference type="ChEBI" id="CHEBI:78776"/>
        <dbReference type="ChEBI" id="CHEBI:78827"/>
        <dbReference type="EC" id="1.1.1.100"/>
    </reaction>
</comment>
<comment type="subunit">
    <text evidence="11">Homotetramer.</text>
</comment>
<feature type="binding site" evidence="10">
    <location>
        <begin position="153"/>
        <end position="157"/>
    </location>
    <ligand>
        <name>NADP(+)</name>
        <dbReference type="ChEBI" id="CHEBI:58349"/>
    </ligand>
</feature>
<feature type="binding site" evidence="10">
    <location>
        <position position="186"/>
    </location>
    <ligand>
        <name>NADP(+)</name>
        <dbReference type="ChEBI" id="CHEBI:58349"/>
    </ligand>
</feature>
<dbReference type="FunFam" id="3.40.50.720:FF:000115">
    <property type="entry name" value="3-oxoacyl-[acyl-carrier-protein] reductase FabG"/>
    <property type="match status" value="1"/>
</dbReference>
<evidence type="ECO:0000313" key="14">
    <source>
        <dbReference type="Proteomes" id="UP000829401"/>
    </source>
</evidence>
<evidence type="ECO:0000256" key="3">
    <source>
        <dbReference type="ARBA" id="ARBA00012948"/>
    </source>
</evidence>
<feature type="domain" description="Ketoreductase" evidence="12">
    <location>
        <begin position="4"/>
        <end position="184"/>
    </location>
</feature>
<evidence type="ECO:0000313" key="13">
    <source>
        <dbReference type="EMBL" id="UNO50831.1"/>
    </source>
</evidence>
<gene>
    <name evidence="13" type="primary">fabG</name>
    <name evidence="13" type="ORF">K1I37_09485</name>
</gene>
<dbReference type="Gene3D" id="3.40.50.720">
    <property type="entry name" value="NAD(P)-binding Rossmann-like Domain"/>
    <property type="match status" value="1"/>
</dbReference>
<comment type="function">
    <text evidence="11">Catalyzes the NADPH-dependent reduction of beta-ketoacyl-ACP substrates to beta-hydroxyacyl-ACP products, the first reductive step in the elongation cycle of fatty acid biosynthesis.</text>
</comment>
<keyword evidence="14" id="KW-1185">Reference proteome</keyword>
<evidence type="ECO:0000256" key="5">
    <source>
        <dbReference type="ARBA" id="ARBA00022857"/>
    </source>
</evidence>
<comment type="similarity">
    <text evidence="2 11">Belongs to the short-chain dehydrogenases/reductases (SDR) family.</text>
</comment>
<dbReference type="NCBIfam" id="NF005559">
    <property type="entry name" value="PRK07231.1"/>
    <property type="match status" value="1"/>
</dbReference>
<dbReference type="InterPro" id="IPR011284">
    <property type="entry name" value="3oxo_ACP_reduc"/>
</dbReference>
<dbReference type="AlphaFoldDB" id="A0A9E6ZPI6"/>
<dbReference type="CDD" id="cd05333">
    <property type="entry name" value="BKR_SDR_c"/>
    <property type="match status" value="1"/>
</dbReference>
<dbReference type="Proteomes" id="UP000829401">
    <property type="component" value="Chromosome"/>
</dbReference>
<evidence type="ECO:0000256" key="4">
    <source>
        <dbReference type="ARBA" id="ARBA00022832"/>
    </source>
</evidence>
<evidence type="ECO:0000256" key="2">
    <source>
        <dbReference type="ARBA" id="ARBA00006484"/>
    </source>
</evidence>
<evidence type="ECO:0000256" key="1">
    <source>
        <dbReference type="ARBA" id="ARBA00005194"/>
    </source>
</evidence>
<dbReference type="NCBIfam" id="TIGR01830">
    <property type="entry name" value="3oxo_ACP_reduc"/>
    <property type="match status" value="1"/>
</dbReference>
<accession>A0A9E6ZPI6</accession>
<dbReference type="PRINTS" id="PR00081">
    <property type="entry name" value="GDHRDH"/>
</dbReference>
<dbReference type="OrthoDB" id="125587at2"/>
<dbReference type="InterPro" id="IPR002347">
    <property type="entry name" value="SDR_fam"/>
</dbReference>
<dbReference type="PROSITE" id="PS51257">
    <property type="entry name" value="PROKAR_LIPOPROTEIN"/>
    <property type="match status" value="1"/>
</dbReference>
<dbReference type="PANTHER" id="PTHR42879">
    <property type="entry name" value="3-OXOACYL-(ACYL-CARRIER-PROTEIN) REDUCTASE"/>
    <property type="match status" value="1"/>
</dbReference>
<comment type="pathway">
    <text evidence="1 11">Lipid metabolism; fatty acid biosynthesis.</text>
</comment>
<dbReference type="SMART" id="SM00822">
    <property type="entry name" value="PKS_KR"/>
    <property type="match status" value="1"/>
</dbReference>